<sequence>MPKLAVFTKRQRSSLRMTETESIQEKARFIAMAATVWAVDRSHLYDD</sequence>
<evidence type="ECO:0000313" key="2">
    <source>
        <dbReference type="Proteomes" id="UP001187192"/>
    </source>
</evidence>
<comment type="caution">
    <text evidence="1">The sequence shown here is derived from an EMBL/GenBank/DDBJ whole genome shotgun (WGS) entry which is preliminary data.</text>
</comment>
<dbReference type="Proteomes" id="UP001187192">
    <property type="component" value="Unassembled WGS sequence"/>
</dbReference>
<accession>A0AA87ZBH0</accession>
<reference evidence="1" key="1">
    <citation type="submission" date="2023-07" db="EMBL/GenBank/DDBJ databases">
        <title>draft genome sequence of fig (Ficus carica).</title>
        <authorList>
            <person name="Takahashi T."/>
            <person name="Nishimura K."/>
        </authorList>
    </citation>
    <scope>NUCLEOTIDE SEQUENCE</scope>
</reference>
<protein>
    <submittedName>
        <fullName evidence="1">Uncharacterized protein</fullName>
    </submittedName>
</protein>
<dbReference type="AlphaFoldDB" id="A0AA87ZBH0"/>
<gene>
    <name evidence="1" type="ORF">TIFTF001_002444</name>
</gene>
<proteinExistence type="predicted"/>
<dbReference type="EMBL" id="BTGU01000002">
    <property type="protein sequence ID" value="GMN29435.1"/>
    <property type="molecule type" value="Genomic_DNA"/>
</dbReference>
<name>A0AA87ZBH0_FICCA</name>
<evidence type="ECO:0000313" key="1">
    <source>
        <dbReference type="EMBL" id="GMN29435.1"/>
    </source>
</evidence>
<keyword evidence="2" id="KW-1185">Reference proteome</keyword>
<organism evidence="1 2">
    <name type="scientific">Ficus carica</name>
    <name type="common">Common fig</name>
    <dbReference type="NCBI Taxonomy" id="3494"/>
    <lineage>
        <taxon>Eukaryota</taxon>
        <taxon>Viridiplantae</taxon>
        <taxon>Streptophyta</taxon>
        <taxon>Embryophyta</taxon>
        <taxon>Tracheophyta</taxon>
        <taxon>Spermatophyta</taxon>
        <taxon>Magnoliopsida</taxon>
        <taxon>eudicotyledons</taxon>
        <taxon>Gunneridae</taxon>
        <taxon>Pentapetalae</taxon>
        <taxon>rosids</taxon>
        <taxon>fabids</taxon>
        <taxon>Rosales</taxon>
        <taxon>Moraceae</taxon>
        <taxon>Ficeae</taxon>
        <taxon>Ficus</taxon>
    </lineage>
</organism>